<dbReference type="InterPro" id="IPR036163">
    <property type="entry name" value="HMA_dom_sf"/>
</dbReference>
<dbReference type="EMBL" id="CP093217">
    <property type="protein sequence ID" value="UQW82321.1"/>
    <property type="molecule type" value="Genomic_DNA"/>
</dbReference>
<name>A0A2C6WCJ9_9STAP</name>
<keyword evidence="4" id="KW-1185">Reference proteome</keyword>
<accession>A0A2C6WCJ9</accession>
<evidence type="ECO:0000313" key="1">
    <source>
        <dbReference type="EMBL" id="PHK48598.1"/>
    </source>
</evidence>
<reference evidence="2" key="4">
    <citation type="submission" date="2022-03" db="EMBL/GenBank/DDBJ databases">
        <title>Complete Genome Sequence of Staphylococcus edaphicus strain CCM 8731.</title>
        <authorList>
            <person name="Rimmer C.O."/>
            <person name="Thomas J.C."/>
        </authorList>
    </citation>
    <scope>NUCLEOTIDE SEQUENCE</scope>
    <source>
        <strain evidence="2">CCM 8731</strain>
    </source>
</reference>
<dbReference type="RefSeq" id="WP_099091319.1">
    <property type="nucleotide sequence ID" value="NZ_CP093217.1"/>
</dbReference>
<sequence>MQSKVIYIAGLNNEIQKSQIEQKLLQLHGVHKVLIEKDEGEIFVDFETPASLNNLEKEVYDLGYQILY</sequence>
<dbReference type="SUPFAM" id="SSF55008">
    <property type="entry name" value="HMA, heavy metal-associated domain"/>
    <property type="match status" value="1"/>
</dbReference>
<reference evidence="1" key="1">
    <citation type="journal article" date="2017" name="Appl. Environ. Microbiol.">
        <title>Staphylococcus edaphicus sp. nov., isolated in Antarctica, harbours mecC gene and genomic islands with suspected role in adaptation to extreme environment.</title>
        <authorList>
            <person name="Pantucek R."/>
            <person name="Sedlacek I."/>
            <person name="Indrakova A."/>
            <person name="Vrbovska V."/>
            <person name="Maslanova I."/>
            <person name="Kovarovic V."/>
            <person name="Svec P."/>
            <person name="Kralova S."/>
            <person name="Kristofova L."/>
            <person name="Keklakova J."/>
            <person name="Petras P."/>
            <person name="Doskar J."/>
        </authorList>
    </citation>
    <scope>NUCLEOTIDE SEQUENCE</scope>
    <source>
        <strain evidence="1">CCM 8730</strain>
    </source>
</reference>
<dbReference type="NCBIfam" id="NF047536">
    <property type="entry name" value="Cu_chaper_CsoZ"/>
    <property type="match status" value="1"/>
</dbReference>
<dbReference type="OrthoDB" id="2410348at2"/>
<organism evidence="1 3">
    <name type="scientific">Staphylococcus edaphicus</name>
    <dbReference type="NCBI Taxonomy" id="1955013"/>
    <lineage>
        <taxon>Bacteria</taxon>
        <taxon>Bacillati</taxon>
        <taxon>Bacillota</taxon>
        <taxon>Bacilli</taxon>
        <taxon>Bacillales</taxon>
        <taxon>Staphylococcaceae</taxon>
        <taxon>Staphylococcus</taxon>
    </lineage>
</organism>
<proteinExistence type="predicted"/>
<dbReference type="Gene3D" id="3.30.70.330">
    <property type="match status" value="1"/>
</dbReference>
<dbReference type="Proteomes" id="UP000223828">
    <property type="component" value="Unassembled WGS sequence"/>
</dbReference>
<dbReference type="Proteomes" id="UP001056588">
    <property type="component" value="Chromosome"/>
</dbReference>
<dbReference type="GO" id="GO:0046872">
    <property type="term" value="F:metal ion binding"/>
    <property type="evidence" value="ECO:0007669"/>
    <property type="project" value="InterPro"/>
</dbReference>
<dbReference type="InterPro" id="IPR006121">
    <property type="entry name" value="HMA_dom"/>
</dbReference>
<dbReference type="AlphaFoldDB" id="A0A2C6WCJ9"/>
<gene>
    <name evidence="1" type="ORF">BTJ66_12760</name>
    <name evidence="2" type="ORF">MNY58_04260</name>
</gene>
<evidence type="ECO:0000313" key="4">
    <source>
        <dbReference type="Proteomes" id="UP001056588"/>
    </source>
</evidence>
<dbReference type="EMBL" id="MRZN01000030">
    <property type="protein sequence ID" value="PHK48598.1"/>
    <property type="molecule type" value="Genomic_DNA"/>
</dbReference>
<dbReference type="CDD" id="cd00371">
    <property type="entry name" value="HMA"/>
    <property type="match status" value="1"/>
</dbReference>
<evidence type="ECO:0000313" key="2">
    <source>
        <dbReference type="EMBL" id="UQW82321.1"/>
    </source>
</evidence>
<reference evidence="3" key="2">
    <citation type="submission" date="2017-10" db="EMBL/GenBank/DDBJ databases">
        <title>Staphylococcus edaphicus sp. nov., isolated in Antarctica, harbouring mecC gene and genomic islands essential in adaptation to extreme environment.</title>
        <authorList>
            <person name="Pantucek R."/>
            <person name="Sedlacek I."/>
            <person name="Indrakova A."/>
            <person name="Vrbovska V."/>
            <person name="Maslanova I."/>
            <person name="Kovarovic V."/>
            <person name="Svec P."/>
            <person name="Kralova S."/>
            <person name="Kristofova L."/>
            <person name="Keklakova J."/>
            <person name="Petras P."/>
            <person name="Doskar J."/>
        </authorList>
    </citation>
    <scope>NUCLEOTIDE SEQUENCE [LARGE SCALE GENOMIC DNA]</scope>
    <source>
        <strain evidence="3">CCM 5085</strain>
    </source>
</reference>
<reference evidence="1" key="3">
    <citation type="submission" date="2017-10" db="EMBL/GenBank/DDBJ databases">
        <authorList>
            <person name="Vrbovska V."/>
            <person name="Kovarovic V."/>
            <person name="Indrakova A."/>
        </authorList>
    </citation>
    <scope>NUCLEOTIDE SEQUENCE</scope>
    <source>
        <strain evidence="1">CCM 8730</strain>
    </source>
</reference>
<protein>
    <submittedName>
        <fullName evidence="2">Heavy-metal-associated domain-containing protein</fullName>
    </submittedName>
</protein>
<dbReference type="InterPro" id="IPR012677">
    <property type="entry name" value="Nucleotide-bd_a/b_plait_sf"/>
</dbReference>
<evidence type="ECO:0000313" key="3">
    <source>
        <dbReference type="Proteomes" id="UP000223828"/>
    </source>
</evidence>